<gene>
    <name evidence="5" type="ORF">HLB44_11695</name>
</gene>
<reference evidence="5 6" key="1">
    <citation type="submission" date="2020-05" db="EMBL/GenBank/DDBJ databases">
        <title>Aquincola sp. isolate from soil.</title>
        <authorList>
            <person name="Han J."/>
            <person name="Kim D.-U."/>
        </authorList>
    </citation>
    <scope>NUCLEOTIDE SEQUENCE [LARGE SCALE GENOMIC DNA]</scope>
    <source>
        <strain evidence="5 6">S2</strain>
    </source>
</reference>
<comment type="subcellular location">
    <subcellularLocation>
        <location evidence="1">Membrane</location>
    </subcellularLocation>
</comment>
<feature type="domain" description="Glycine zipper 2TM" evidence="4">
    <location>
        <begin position="59"/>
        <end position="100"/>
    </location>
</feature>
<dbReference type="PROSITE" id="PS51257">
    <property type="entry name" value="PROKAR_LIPOPROTEIN"/>
    <property type="match status" value="1"/>
</dbReference>
<feature type="chain" id="PRO_5046246752" evidence="3">
    <location>
        <begin position="19"/>
        <end position="148"/>
    </location>
</feature>
<evidence type="ECO:0000256" key="2">
    <source>
        <dbReference type="ARBA" id="ARBA00023136"/>
    </source>
</evidence>
<keyword evidence="6" id="KW-1185">Reference proteome</keyword>
<accession>A0ABX2EGC2</accession>
<keyword evidence="3" id="KW-0732">Signal</keyword>
<dbReference type="Proteomes" id="UP000737171">
    <property type="component" value="Unassembled WGS sequence"/>
</dbReference>
<dbReference type="RefSeq" id="WP_173122747.1">
    <property type="nucleotide sequence ID" value="NZ_JABRWJ010000003.1"/>
</dbReference>
<dbReference type="EMBL" id="JABRWJ010000003">
    <property type="protein sequence ID" value="NRF67648.1"/>
    <property type="molecule type" value="Genomic_DNA"/>
</dbReference>
<dbReference type="Pfam" id="PF05433">
    <property type="entry name" value="Rick_17kDa_Anti"/>
    <property type="match status" value="1"/>
</dbReference>
<dbReference type="PANTHER" id="PTHR35603">
    <property type="match status" value="1"/>
</dbReference>
<name>A0ABX2EGC2_9BURK</name>
<feature type="signal peptide" evidence="3">
    <location>
        <begin position="1"/>
        <end position="18"/>
    </location>
</feature>
<organism evidence="5 6">
    <name type="scientific">Pseudaquabacterium terrae</name>
    <dbReference type="NCBI Taxonomy" id="2732868"/>
    <lineage>
        <taxon>Bacteria</taxon>
        <taxon>Pseudomonadati</taxon>
        <taxon>Pseudomonadota</taxon>
        <taxon>Betaproteobacteria</taxon>
        <taxon>Burkholderiales</taxon>
        <taxon>Sphaerotilaceae</taxon>
        <taxon>Pseudaquabacterium</taxon>
    </lineage>
</organism>
<dbReference type="InterPro" id="IPR051407">
    <property type="entry name" value="Bact_OM_lipoprot/Surf_antigen"/>
</dbReference>
<evidence type="ECO:0000256" key="3">
    <source>
        <dbReference type="SAM" id="SignalP"/>
    </source>
</evidence>
<keyword evidence="2" id="KW-0472">Membrane</keyword>
<evidence type="ECO:0000313" key="6">
    <source>
        <dbReference type="Proteomes" id="UP000737171"/>
    </source>
</evidence>
<evidence type="ECO:0000256" key="1">
    <source>
        <dbReference type="ARBA" id="ARBA00004370"/>
    </source>
</evidence>
<dbReference type="PANTHER" id="PTHR35603:SF2">
    <property type="entry name" value="OUTER MEMBRANE LIPOPROTEIN"/>
    <property type="match status" value="1"/>
</dbReference>
<proteinExistence type="predicted"/>
<evidence type="ECO:0000313" key="5">
    <source>
        <dbReference type="EMBL" id="NRF67648.1"/>
    </source>
</evidence>
<dbReference type="InterPro" id="IPR008816">
    <property type="entry name" value="Gly_zipper_2TM_dom"/>
</dbReference>
<sequence>MNRRWPAAVFLASAAVLGGCGSTSSVPDAPITYGSSYSVSTGTVQGIDVVGSEQRGPGAGAVLGAVIGGVLGNQVGSGSGRAAATGIGAVGGAIIGHQIQKRNADDVYRVSVRFDNGERRHFDFQRIDDLRVGDRVRYDGGQLHRTYG</sequence>
<evidence type="ECO:0000259" key="4">
    <source>
        <dbReference type="Pfam" id="PF05433"/>
    </source>
</evidence>
<protein>
    <submittedName>
        <fullName evidence="5">Glycine zipper 2TM domain-containing protein</fullName>
    </submittedName>
</protein>
<comment type="caution">
    <text evidence="5">The sequence shown here is derived from an EMBL/GenBank/DDBJ whole genome shotgun (WGS) entry which is preliminary data.</text>
</comment>